<dbReference type="SMART" id="SM00747">
    <property type="entry name" value="CFEM"/>
    <property type="match status" value="1"/>
</dbReference>
<name>A0A8S8ZNW4_SORMA</name>
<evidence type="ECO:0000313" key="18">
    <source>
        <dbReference type="EMBL" id="KAA8632414.1"/>
    </source>
</evidence>
<evidence type="ECO:0000256" key="4">
    <source>
        <dbReference type="ARBA" id="ARBA00022475"/>
    </source>
</evidence>
<evidence type="ECO:0000256" key="5">
    <source>
        <dbReference type="ARBA" id="ARBA00022525"/>
    </source>
</evidence>
<feature type="chain" id="PRO_5035760730" description="CFEM domain-containing protein" evidence="16">
    <location>
        <begin position="21"/>
        <end position="209"/>
    </location>
</feature>
<evidence type="ECO:0000256" key="16">
    <source>
        <dbReference type="SAM" id="SignalP"/>
    </source>
</evidence>
<evidence type="ECO:0000256" key="1">
    <source>
        <dbReference type="ARBA" id="ARBA00004609"/>
    </source>
</evidence>
<keyword evidence="12 15" id="KW-1015">Disulfide bond</keyword>
<evidence type="ECO:0000259" key="17">
    <source>
        <dbReference type="PROSITE" id="PS52012"/>
    </source>
</evidence>
<dbReference type="VEuPathDB" id="FungiDB:SMAC_05192"/>
<dbReference type="PANTHER" id="PTHR37928:SF2">
    <property type="entry name" value="GPI ANCHORED CFEM DOMAIN PROTEIN (AFU_ORTHOLOGUE AFUA_6G10580)"/>
    <property type="match status" value="1"/>
</dbReference>
<evidence type="ECO:0000256" key="9">
    <source>
        <dbReference type="ARBA" id="ARBA00022729"/>
    </source>
</evidence>
<keyword evidence="11" id="KW-0472">Membrane</keyword>
<dbReference type="PROSITE" id="PS52012">
    <property type="entry name" value="CFEM"/>
    <property type="match status" value="1"/>
</dbReference>
<keyword evidence="13" id="KW-0325">Glycoprotein</keyword>
<evidence type="ECO:0000313" key="19">
    <source>
        <dbReference type="Proteomes" id="UP000433876"/>
    </source>
</evidence>
<dbReference type="InterPro" id="IPR051735">
    <property type="entry name" value="CFEM_domain"/>
</dbReference>
<organism evidence="18 19">
    <name type="scientific">Sordaria macrospora</name>
    <dbReference type="NCBI Taxonomy" id="5147"/>
    <lineage>
        <taxon>Eukaryota</taxon>
        <taxon>Fungi</taxon>
        <taxon>Dikarya</taxon>
        <taxon>Ascomycota</taxon>
        <taxon>Pezizomycotina</taxon>
        <taxon>Sordariomycetes</taxon>
        <taxon>Sordariomycetidae</taxon>
        <taxon>Sordariales</taxon>
        <taxon>Sordariaceae</taxon>
        <taxon>Sordaria</taxon>
    </lineage>
</organism>
<keyword evidence="9 16" id="KW-0732">Signal</keyword>
<keyword evidence="5" id="KW-0964">Secreted</keyword>
<dbReference type="OMA" id="CAQTCFI"/>
<keyword evidence="7" id="KW-0336">GPI-anchor</keyword>
<accession>A0A8S8ZNW4</accession>
<evidence type="ECO:0000256" key="14">
    <source>
        <dbReference type="ARBA" id="ARBA00023288"/>
    </source>
</evidence>
<keyword evidence="8 15" id="KW-0479">Metal-binding</keyword>
<evidence type="ECO:0000256" key="11">
    <source>
        <dbReference type="ARBA" id="ARBA00023136"/>
    </source>
</evidence>
<feature type="signal peptide" evidence="16">
    <location>
        <begin position="1"/>
        <end position="20"/>
    </location>
</feature>
<evidence type="ECO:0000256" key="2">
    <source>
        <dbReference type="ARBA" id="ARBA00004613"/>
    </source>
</evidence>
<dbReference type="PANTHER" id="PTHR37928">
    <property type="entry name" value="CFEM DOMAIN PROTEIN (AFU_ORTHOLOGUE AFUA_6G14090)"/>
    <property type="match status" value="1"/>
</dbReference>
<evidence type="ECO:0000256" key="15">
    <source>
        <dbReference type="PROSITE-ProRule" id="PRU01356"/>
    </source>
</evidence>
<dbReference type="InterPro" id="IPR008427">
    <property type="entry name" value="Extracellular_membr_CFEM_dom"/>
</dbReference>
<protein>
    <recommendedName>
        <fullName evidence="17">CFEM domain-containing protein</fullName>
    </recommendedName>
</protein>
<evidence type="ECO:0000256" key="7">
    <source>
        <dbReference type="ARBA" id="ARBA00022622"/>
    </source>
</evidence>
<evidence type="ECO:0000256" key="8">
    <source>
        <dbReference type="ARBA" id="ARBA00022723"/>
    </source>
</evidence>
<evidence type="ECO:0000256" key="13">
    <source>
        <dbReference type="ARBA" id="ARBA00023180"/>
    </source>
</evidence>
<keyword evidence="6 15" id="KW-0349">Heme</keyword>
<dbReference type="AlphaFoldDB" id="A0A8S8ZNW4"/>
<keyword evidence="4" id="KW-1003">Cell membrane</keyword>
<evidence type="ECO:0000256" key="6">
    <source>
        <dbReference type="ARBA" id="ARBA00022617"/>
    </source>
</evidence>
<dbReference type="EMBL" id="NMPR01000055">
    <property type="protein sequence ID" value="KAA8632414.1"/>
    <property type="molecule type" value="Genomic_DNA"/>
</dbReference>
<comment type="caution">
    <text evidence="15">Lacks conserved residue(s) required for the propagation of feature annotation.</text>
</comment>
<comment type="subcellular location">
    <subcellularLocation>
        <location evidence="1">Cell membrane</location>
        <topology evidence="1">Lipid-anchor</topology>
        <topology evidence="1">GPI-anchor</topology>
    </subcellularLocation>
    <subcellularLocation>
        <location evidence="2">Secreted</location>
    </subcellularLocation>
</comment>
<keyword evidence="10 15" id="KW-0408">Iron</keyword>
<dbReference type="GO" id="GO:0098552">
    <property type="term" value="C:side of membrane"/>
    <property type="evidence" value="ECO:0007669"/>
    <property type="project" value="UniProtKB-KW"/>
</dbReference>
<feature type="disulfide bond" evidence="15">
    <location>
        <begin position="50"/>
        <end position="57"/>
    </location>
</feature>
<dbReference type="GO" id="GO:0005886">
    <property type="term" value="C:plasma membrane"/>
    <property type="evidence" value="ECO:0007669"/>
    <property type="project" value="UniProtKB-SubCell"/>
</dbReference>
<keyword evidence="14" id="KW-0449">Lipoprotein</keyword>
<feature type="domain" description="CFEM" evidence="17">
    <location>
        <begin position="8"/>
        <end position="116"/>
    </location>
</feature>
<feature type="binding site" description="axial binding residue" evidence="15">
    <location>
        <position position="54"/>
    </location>
    <ligand>
        <name>heme</name>
        <dbReference type="ChEBI" id="CHEBI:30413"/>
    </ligand>
    <ligandPart>
        <name>Fe</name>
        <dbReference type="ChEBI" id="CHEBI:18248"/>
    </ligandPart>
</feature>
<dbReference type="Pfam" id="PF05730">
    <property type="entry name" value="CFEM"/>
    <property type="match status" value="1"/>
</dbReference>
<dbReference type="GO" id="GO:0005576">
    <property type="term" value="C:extracellular region"/>
    <property type="evidence" value="ECO:0007669"/>
    <property type="project" value="UniProtKB-SubCell"/>
</dbReference>
<evidence type="ECO:0000256" key="10">
    <source>
        <dbReference type="ARBA" id="ARBA00023004"/>
    </source>
</evidence>
<gene>
    <name evidence="18" type="ORF">SMACR_05192</name>
</gene>
<sequence length="209" mass="20490">MKFSTIPVAGALLLLAGVNAQLSGCTAVAVKAIPSCAQTCFIDNAPSVGCDGFDFACQCQKQAAFFAAIESCVADSCKASEFQNVIDGAAEVCACALPANSPQTVSGTVVPPSGTVIGTVIPPPAVPTSPIVDVPTQPAPTTIVTSIPASITSAYPTDDGNFSGTWVPTASEVPVASSTGAVPPVVTAGAGRSAQIGLGAGLAVALALL</sequence>
<evidence type="ECO:0000256" key="12">
    <source>
        <dbReference type="ARBA" id="ARBA00023157"/>
    </source>
</evidence>
<comment type="caution">
    <text evidence="18">The sequence shown here is derived from an EMBL/GenBank/DDBJ whole genome shotgun (WGS) entry which is preliminary data.</text>
</comment>
<reference evidence="18 19" key="1">
    <citation type="submission" date="2017-07" db="EMBL/GenBank/DDBJ databases">
        <title>Genome sequence of the Sordaria macrospora wild type strain R19027.</title>
        <authorList>
            <person name="Nowrousian M."/>
            <person name="Teichert I."/>
            <person name="Kueck U."/>
        </authorList>
    </citation>
    <scope>NUCLEOTIDE SEQUENCE [LARGE SCALE GENOMIC DNA]</scope>
    <source>
        <strain evidence="18 19">R19027</strain>
        <tissue evidence="18">Mycelium</tissue>
    </source>
</reference>
<dbReference type="Proteomes" id="UP000433876">
    <property type="component" value="Unassembled WGS sequence"/>
</dbReference>
<comment type="similarity">
    <text evidence="3">Belongs to the RBT5 family.</text>
</comment>
<evidence type="ECO:0000256" key="3">
    <source>
        <dbReference type="ARBA" id="ARBA00010031"/>
    </source>
</evidence>
<dbReference type="GO" id="GO:0046872">
    <property type="term" value="F:metal ion binding"/>
    <property type="evidence" value="ECO:0007669"/>
    <property type="project" value="UniProtKB-UniRule"/>
</dbReference>
<proteinExistence type="inferred from homology"/>